<evidence type="ECO:0000313" key="6">
    <source>
        <dbReference type="Proteomes" id="UP000595564"/>
    </source>
</evidence>
<evidence type="ECO:0000259" key="4">
    <source>
        <dbReference type="PROSITE" id="PS50943"/>
    </source>
</evidence>
<dbReference type="InterPro" id="IPR036086">
    <property type="entry name" value="ParB/Sulfiredoxin_sf"/>
</dbReference>
<evidence type="ECO:0000256" key="1">
    <source>
        <dbReference type="ARBA" id="ARBA00006295"/>
    </source>
</evidence>
<dbReference type="Pfam" id="PF17762">
    <property type="entry name" value="HTH_ParB"/>
    <property type="match status" value="1"/>
</dbReference>
<dbReference type="AlphaFoldDB" id="A0A7R6SZ48"/>
<dbReference type="PANTHER" id="PTHR33375">
    <property type="entry name" value="CHROMOSOME-PARTITIONING PROTEIN PARB-RELATED"/>
    <property type="match status" value="1"/>
</dbReference>
<comment type="similarity">
    <text evidence="1">Belongs to the ParB family.</text>
</comment>
<dbReference type="GO" id="GO:0007059">
    <property type="term" value="P:chromosome segregation"/>
    <property type="evidence" value="ECO:0007669"/>
    <property type="project" value="UniProtKB-KW"/>
</dbReference>
<dbReference type="EMBL" id="AP017470">
    <property type="protein sequence ID" value="BBB33479.1"/>
    <property type="molecule type" value="Genomic_DNA"/>
</dbReference>
<accession>A0A7R6SZ48</accession>
<dbReference type="GO" id="GO:0005694">
    <property type="term" value="C:chromosome"/>
    <property type="evidence" value="ECO:0007669"/>
    <property type="project" value="TreeGrafter"/>
</dbReference>
<keyword evidence="3" id="KW-0238">DNA-binding</keyword>
<dbReference type="GO" id="GO:0003677">
    <property type="term" value="F:DNA binding"/>
    <property type="evidence" value="ECO:0007669"/>
    <property type="project" value="UniProtKB-KW"/>
</dbReference>
<feature type="domain" description="HTH cro/C1-type" evidence="4">
    <location>
        <begin position="133"/>
        <end position="159"/>
    </location>
</feature>
<organism evidence="5 6">
    <name type="scientific">Thermotomaculum hydrothermale</name>
    <dbReference type="NCBI Taxonomy" id="981385"/>
    <lineage>
        <taxon>Bacteria</taxon>
        <taxon>Pseudomonadati</taxon>
        <taxon>Acidobacteriota</taxon>
        <taxon>Holophagae</taxon>
        <taxon>Thermotomaculales</taxon>
        <taxon>Thermotomaculaceae</taxon>
        <taxon>Thermotomaculum</taxon>
    </lineage>
</organism>
<dbReference type="Proteomes" id="UP000595564">
    <property type="component" value="Chromosome"/>
</dbReference>
<dbReference type="Gene3D" id="3.90.1530.30">
    <property type="match status" value="1"/>
</dbReference>
<protein>
    <submittedName>
        <fullName evidence="5">Chromosome partitioning protein, ParB family</fullName>
    </submittedName>
</protein>
<dbReference type="SUPFAM" id="SSF110849">
    <property type="entry name" value="ParB/Sulfiredoxin"/>
    <property type="match status" value="1"/>
</dbReference>
<dbReference type="Pfam" id="PF02195">
    <property type="entry name" value="ParB_N"/>
    <property type="match status" value="1"/>
</dbReference>
<dbReference type="NCBIfam" id="TIGR00180">
    <property type="entry name" value="parB_part"/>
    <property type="match status" value="1"/>
</dbReference>
<dbReference type="InterPro" id="IPR050336">
    <property type="entry name" value="Chromosome_partition/occlusion"/>
</dbReference>
<keyword evidence="6" id="KW-1185">Reference proteome</keyword>
<dbReference type="KEGG" id="thyd:TTHT_2039"/>
<dbReference type="FunFam" id="3.90.1530.30:FF:000001">
    <property type="entry name" value="Chromosome partitioning protein ParB"/>
    <property type="match status" value="1"/>
</dbReference>
<dbReference type="GO" id="GO:0045881">
    <property type="term" value="P:positive regulation of sporulation resulting in formation of a cellular spore"/>
    <property type="evidence" value="ECO:0007669"/>
    <property type="project" value="TreeGrafter"/>
</dbReference>
<dbReference type="CDD" id="cd16393">
    <property type="entry name" value="SPO0J_N"/>
    <property type="match status" value="1"/>
</dbReference>
<dbReference type="InterPro" id="IPR057240">
    <property type="entry name" value="ParB_dimer_C"/>
</dbReference>
<dbReference type="PROSITE" id="PS50943">
    <property type="entry name" value="HTH_CROC1"/>
    <property type="match status" value="1"/>
</dbReference>
<dbReference type="InterPro" id="IPR003115">
    <property type="entry name" value="ParB_N"/>
</dbReference>
<sequence>MKRKALGKGLQSLIPADVGDKDKGDKVVEIDISFISPSKYQPRRKFDKEKLEELAQSIKNSGLIQPIVVAEEGKNKYSIIAGERRWRAAQLAGFKKIPAIVKKMDEVKKAEFAIIENIQRENLNPVEEAFAYKTLLENFKITQEELAKRLGKKRATIANTIRILNLPQQVLDLIEDGLLSLGHAKVLLGLKDEDKILKLSKEVVDKGLSVRSLEKKIASLHDEKKKEKQEDVFLKDASEKLTKSLGTKVSINGTQQKGSIVIKYHSKEQLEALFDFLKRGRK</sequence>
<dbReference type="InterPro" id="IPR001387">
    <property type="entry name" value="Cro/C1-type_HTH"/>
</dbReference>
<dbReference type="SMART" id="SM00470">
    <property type="entry name" value="ParB"/>
    <property type="match status" value="1"/>
</dbReference>
<proteinExistence type="inferred from homology"/>
<dbReference type="InterPro" id="IPR004437">
    <property type="entry name" value="ParB/RepB/Spo0J"/>
</dbReference>
<name>A0A7R6SZ48_9BACT</name>
<reference evidence="5 6" key="1">
    <citation type="journal article" date="2012" name="Extremophiles">
        <title>Thermotomaculum hydrothermale gen. nov., sp. nov., a novel heterotrophic thermophile within the phylum Acidobacteria from a deep-sea hydrothermal vent chimney in the Southern Okinawa Trough.</title>
        <authorList>
            <person name="Izumi H."/>
            <person name="Nunoura T."/>
            <person name="Miyazaki M."/>
            <person name="Mino S."/>
            <person name="Toki T."/>
            <person name="Takai K."/>
            <person name="Sako Y."/>
            <person name="Sawabe T."/>
            <person name="Nakagawa S."/>
        </authorList>
    </citation>
    <scope>NUCLEOTIDE SEQUENCE [LARGE SCALE GENOMIC DNA]</scope>
    <source>
        <strain evidence="5 6">AC55</strain>
    </source>
</reference>
<evidence type="ECO:0000256" key="2">
    <source>
        <dbReference type="ARBA" id="ARBA00022829"/>
    </source>
</evidence>
<dbReference type="PANTHER" id="PTHR33375:SF1">
    <property type="entry name" value="CHROMOSOME-PARTITIONING PROTEIN PARB-RELATED"/>
    <property type="match status" value="1"/>
</dbReference>
<evidence type="ECO:0000256" key="3">
    <source>
        <dbReference type="ARBA" id="ARBA00023125"/>
    </source>
</evidence>
<dbReference type="Pfam" id="PF23552">
    <property type="entry name" value="ParB_C"/>
    <property type="match status" value="1"/>
</dbReference>
<dbReference type="InterPro" id="IPR041468">
    <property type="entry name" value="HTH_ParB/Spo0J"/>
</dbReference>
<keyword evidence="2" id="KW-0159">Chromosome partition</keyword>
<dbReference type="FunFam" id="1.10.10.2830:FF:000001">
    <property type="entry name" value="Chromosome partitioning protein ParB"/>
    <property type="match status" value="1"/>
</dbReference>
<dbReference type="RefSeq" id="WP_201327789.1">
    <property type="nucleotide sequence ID" value="NZ_AP017470.1"/>
</dbReference>
<dbReference type="Gene3D" id="1.10.10.2830">
    <property type="match status" value="1"/>
</dbReference>
<gene>
    <name evidence="5" type="primary">parB</name>
    <name evidence="5" type="ORF">TTHT_2039</name>
</gene>
<evidence type="ECO:0000313" key="5">
    <source>
        <dbReference type="EMBL" id="BBB33479.1"/>
    </source>
</evidence>